<dbReference type="PANTHER" id="PTHR45348">
    <property type="entry name" value="HYPOTHETICAL OXIDOREDUCTASE (EUROFUNG)"/>
    <property type="match status" value="1"/>
</dbReference>
<reference evidence="5" key="2">
    <citation type="submission" date="2011-03" db="EMBL/GenBank/DDBJ databases">
        <title>Annotation of Magnaporthe poae ATCC 64411.</title>
        <authorList>
            <person name="Ma L.-J."/>
            <person name="Dead R."/>
            <person name="Young S.K."/>
            <person name="Zeng Q."/>
            <person name="Gargeya S."/>
            <person name="Fitzgerald M."/>
            <person name="Haas B."/>
            <person name="Abouelleil A."/>
            <person name="Alvarado L."/>
            <person name="Arachchi H.M."/>
            <person name="Berlin A."/>
            <person name="Brown A."/>
            <person name="Chapman S.B."/>
            <person name="Chen Z."/>
            <person name="Dunbar C."/>
            <person name="Freedman E."/>
            <person name="Gearin G."/>
            <person name="Gellesch M."/>
            <person name="Goldberg J."/>
            <person name="Griggs A."/>
            <person name="Gujja S."/>
            <person name="Heiman D."/>
            <person name="Howarth C."/>
            <person name="Larson L."/>
            <person name="Lui A."/>
            <person name="MacDonald P.J.P."/>
            <person name="Mehta T."/>
            <person name="Montmayeur A."/>
            <person name="Murphy C."/>
            <person name="Neiman D."/>
            <person name="Pearson M."/>
            <person name="Priest M."/>
            <person name="Roberts A."/>
            <person name="Saif S."/>
            <person name="Shea T."/>
            <person name="Shenoy N."/>
            <person name="Sisk P."/>
            <person name="Stolte C."/>
            <person name="Sykes S."/>
            <person name="Yandava C."/>
            <person name="Wortman J."/>
            <person name="Nusbaum C."/>
            <person name="Birren B."/>
        </authorList>
    </citation>
    <scope>NUCLEOTIDE SEQUENCE</scope>
    <source>
        <strain evidence="5">ATCC 64411</strain>
    </source>
</reference>
<dbReference type="InterPro" id="IPR013154">
    <property type="entry name" value="ADH-like_N"/>
</dbReference>
<name>A0A0H2UAK8_MAGP6</name>
<organism evidence="5">
    <name type="scientific">Magnaporthiopsis poae (strain ATCC 64411 / 73-15)</name>
    <name type="common">Kentucky bluegrass fungus</name>
    <name type="synonym">Magnaporthe poae</name>
    <dbReference type="NCBI Taxonomy" id="644358"/>
    <lineage>
        <taxon>Eukaryota</taxon>
        <taxon>Fungi</taxon>
        <taxon>Dikarya</taxon>
        <taxon>Ascomycota</taxon>
        <taxon>Pezizomycotina</taxon>
        <taxon>Sordariomycetes</taxon>
        <taxon>Sordariomycetidae</taxon>
        <taxon>Magnaporthales</taxon>
        <taxon>Magnaporthaceae</taxon>
        <taxon>Magnaporthiopsis</taxon>
    </lineage>
</organism>
<dbReference type="Pfam" id="PF08240">
    <property type="entry name" value="ADH_N"/>
    <property type="match status" value="1"/>
</dbReference>
<evidence type="ECO:0000256" key="3">
    <source>
        <dbReference type="ARBA" id="ARBA00023002"/>
    </source>
</evidence>
<dbReference type="VEuPathDB" id="FungiDB:MAPG_12071"/>
<accession>A0A0H2UAK8</accession>
<dbReference type="InterPro" id="IPR047122">
    <property type="entry name" value="Trans-enoyl_RdTase-like"/>
</dbReference>
<keyword evidence="2" id="KW-0547">Nucleotide-binding</keyword>
<feature type="non-terminal residue" evidence="5">
    <location>
        <position position="100"/>
    </location>
</feature>
<dbReference type="Gene3D" id="3.90.180.10">
    <property type="entry name" value="Medium-chain alcohol dehydrogenases, catalytic domain"/>
    <property type="match status" value="1"/>
</dbReference>
<dbReference type="EMBL" id="GL877112">
    <property type="protein sequence ID" value="KLU93133.1"/>
    <property type="molecule type" value="Genomic_DNA"/>
</dbReference>
<gene>
    <name evidence="5" type="ORF">MAPG_12071</name>
</gene>
<dbReference type="GO" id="GO:0016651">
    <property type="term" value="F:oxidoreductase activity, acting on NAD(P)H"/>
    <property type="evidence" value="ECO:0007669"/>
    <property type="project" value="InterPro"/>
</dbReference>
<evidence type="ECO:0000256" key="1">
    <source>
        <dbReference type="ARBA" id="ARBA00008072"/>
    </source>
</evidence>
<dbReference type="GO" id="GO:0000166">
    <property type="term" value="F:nucleotide binding"/>
    <property type="evidence" value="ECO:0007669"/>
    <property type="project" value="UniProtKB-KW"/>
</dbReference>
<reference evidence="5" key="1">
    <citation type="submission" date="2010-05" db="EMBL/GenBank/DDBJ databases">
        <title>The Genome Sequence of Magnaporthe poae strain ATCC 64411.</title>
        <authorList>
            <consortium name="The Broad Institute Genome Sequencing Platform"/>
            <consortium name="Broad Institute Genome Sequencing Center for Infectious Disease"/>
            <person name="Ma L.-J."/>
            <person name="Dead R."/>
            <person name="Young S."/>
            <person name="Zeng Q."/>
            <person name="Koehrsen M."/>
            <person name="Alvarado L."/>
            <person name="Berlin A."/>
            <person name="Chapman S.B."/>
            <person name="Chen Z."/>
            <person name="Freedman E."/>
            <person name="Gellesch M."/>
            <person name="Goldberg J."/>
            <person name="Griggs A."/>
            <person name="Gujja S."/>
            <person name="Heilman E.R."/>
            <person name="Heiman D."/>
            <person name="Hepburn T."/>
            <person name="Howarth C."/>
            <person name="Jen D."/>
            <person name="Larson L."/>
            <person name="Mehta T."/>
            <person name="Neiman D."/>
            <person name="Pearson M."/>
            <person name="Roberts A."/>
            <person name="Saif S."/>
            <person name="Shea T."/>
            <person name="Shenoy N."/>
            <person name="Sisk P."/>
            <person name="Stolte C."/>
            <person name="Sykes S."/>
            <person name="Walk T."/>
            <person name="White J."/>
            <person name="Yandava C."/>
            <person name="Haas B."/>
            <person name="Nusbaum C."/>
            <person name="Birren B."/>
        </authorList>
    </citation>
    <scope>NUCLEOTIDE SEQUENCE</scope>
    <source>
        <strain evidence="5">ATCC 64411</strain>
    </source>
</reference>
<dbReference type="SUPFAM" id="SSF50129">
    <property type="entry name" value="GroES-like"/>
    <property type="match status" value="1"/>
</dbReference>
<evidence type="ECO:0000313" key="5">
    <source>
        <dbReference type="EMBL" id="KLU93133.1"/>
    </source>
</evidence>
<feature type="domain" description="Alcohol dehydrogenase-like N-terminal" evidence="4">
    <location>
        <begin position="56"/>
        <end position="99"/>
    </location>
</feature>
<dbReference type="AlphaFoldDB" id="A0A0H2UAK8"/>
<proteinExistence type="inferred from homology"/>
<protein>
    <recommendedName>
        <fullName evidence="4">Alcohol dehydrogenase-like N-terminal domain-containing protein</fullName>
    </recommendedName>
</protein>
<keyword evidence="3" id="KW-0560">Oxidoreductase</keyword>
<dbReference type="InterPro" id="IPR011032">
    <property type="entry name" value="GroES-like_sf"/>
</dbReference>
<dbReference type="OrthoDB" id="48317at2759"/>
<sequence length="100" mass="10065">MTTSSSTPARAAVATQTAIIQADATVPKPEGTKAAAAPLSLEVSHTVPMPPLPPSPGHVLIRVLAVALNPNDFKMPTYMPDPGATAGCDYCGVVVATSPG</sequence>
<dbReference type="PANTHER" id="PTHR45348:SF1">
    <property type="entry name" value="TRANS-ENOYL REDUCTASE STHE"/>
    <property type="match status" value="1"/>
</dbReference>
<comment type="similarity">
    <text evidence="1">Belongs to the zinc-containing alcohol dehydrogenase family.</text>
</comment>
<evidence type="ECO:0000256" key="2">
    <source>
        <dbReference type="ARBA" id="ARBA00022741"/>
    </source>
</evidence>
<evidence type="ECO:0000259" key="4">
    <source>
        <dbReference type="Pfam" id="PF08240"/>
    </source>
</evidence>